<gene>
    <name evidence="2" type="ORF">PCANC_23308</name>
    <name evidence="3" type="ORF">PCASD_01955</name>
    <name evidence="1" type="ORF">PCASD_22908</name>
</gene>
<dbReference type="Proteomes" id="UP000235392">
    <property type="component" value="Unassembled WGS sequence"/>
</dbReference>
<dbReference type="Proteomes" id="UP000235388">
    <property type="component" value="Unassembled WGS sequence"/>
</dbReference>
<dbReference type="EMBL" id="PGCI01001221">
    <property type="protein sequence ID" value="PLW06418.1"/>
    <property type="molecule type" value="Genomic_DNA"/>
</dbReference>
<evidence type="ECO:0000313" key="5">
    <source>
        <dbReference type="Proteomes" id="UP000235392"/>
    </source>
</evidence>
<name>A0A2N5VHN6_9BASI</name>
<accession>A0A2N5VHN6</accession>
<protein>
    <submittedName>
        <fullName evidence="3">Uncharacterized protein</fullName>
    </submittedName>
</protein>
<proteinExistence type="predicted"/>
<dbReference type="AlphaFoldDB" id="A0A2N5VHN6"/>
<evidence type="ECO:0000313" key="3">
    <source>
        <dbReference type="EMBL" id="PLW49426.1"/>
    </source>
</evidence>
<evidence type="ECO:0000313" key="4">
    <source>
        <dbReference type="Proteomes" id="UP000235388"/>
    </source>
</evidence>
<evidence type="ECO:0000313" key="1">
    <source>
        <dbReference type="EMBL" id="PLW06418.1"/>
    </source>
</evidence>
<organism evidence="3 5">
    <name type="scientific">Puccinia coronata f. sp. avenae</name>
    <dbReference type="NCBI Taxonomy" id="200324"/>
    <lineage>
        <taxon>Eukaryota</taxon>
        <taxon>Fungi</taxon>
        <taxon>Dikarya</taxon>
        <taxon>Basidiomycota</taxon>
        <taxon>Pucciniomycotina</taxon>
        <taxon>Pucciniomycetes</taxon>
        <taxon>Pucciniales</taxon>
        <taxon>Pucciniaceae</taxon>
        <taxon>Puccinia</taxon>
    </lineage>
</organism>
<reference evidence="4 5" key="1">
    <citation type="submission" date="2017-11" db="EMBL/GenBank/DDBJ databases">
        <title>De novo assembly and phasing of dikaryotic genomes from two isolates of Puccinia coronata f. sp. avenae, the causal agent of oat crown rust.</title>
        <authorList>
            <person name="Miller M.E."/>
            <person name="Zhang Y."/>
            <person name="Omidvar V."/>
            <person name="Sperschneider J."/>
            <person name="Schwessinger B."/>
            <person name="Raley C."/>
            <person name="Palmer J.M."/>
            <person name="Garnica D."/>
            <person name="Upadhyaya N."/>
            <person name="Rathjen J."/>
            <person name="Taylor J.M."/>
            <person name="Park R.F."/>
            <person name="Dodds P.N."/>
            <person name="Hirsch C.D."/>
            <person name="Kianian S.F."/>
            <person name="Figueroa M."/>
        </authorList>
    </citation>
    <scope>NUCLEOTIDE SEQUENCE [LARGE SCALE GENOMIC DNA]</scope>
    <source>
        <strain evidence="2">12NC29</strain>
        <strain evidence="3">12SD80</strain>
    </source>
</reference>
<comment type="caution">
    <text evidence="3">The sequence shown here is derived from an EMBL/GenBank/DDBJ whole genome shotgun (WGS) entry which is preliminary data.</text>
</comment>
<sequence length="59" mass="6405">MYSDATLEASLRSADRIGYSGYSESAPHLTVAMKVATYHHHYMSPLATSEPPSGTPSYI</sequence>
<dbReference type="EMBL" id="PGCJ01000426">
    <property type="protein sequence ID" value="PLW28969.1"/>
    <property type="molecule type" value="Genomic_DNA"/>
</dbReference>
<evidence type="ECO:0000313" key="2">
    <source>
        <dbReference type="EMBL" id="PLW28969.1"/>
    </source>
</evidence>
<dbReference type="EMBL" id="PGCI01000016">
    <property type="protein sequence ID" value="PLW49426.1"/>
    <property type="molecule type" value="Genomic_DNA"/>
</dbReference>
<keyword evidence="4" id="KW-1185">Reference proteome</keyword>